<evidence type="ECO:0000313" key="2">
    <source>
        <dbReference type="EMBL" id="CAA9379418.1"/>
    </source>
</evidence>
<feature type="compositionally biased region" description="Basic and acidic residues" evidence="1">
    <location>
        <begin position="250"/>
        <end position="260"/>
    </location>
</feature>
<feature type="compositionally biased region" description="Basic residues" evidence="1">
    <location>
        <begin position="34"/>
        <end position="55"/>
    </location>
</feature>
<feature type="compositionally biased region" description="Basic residues" evidence="1">
    <location>
        <begin position="302"/>
        <end position="323"/>
    </location>
</feature>
<dbReference type="EMBL" id="CADCUN010000083">
    <property type="protein sequence ID" value="CAA9379418.1"/>
    <property type="molecule type" value="Genomic_DNA"/>
</dbReference>
<reference evidence="2" key="1">
    <citation type="submission" date="2020-02" db="EMBL/GenBank/DDBJ databases">
        <authorList>
            <person name="Meier V. D."/>
        </authorList>
    </citation>
    <scope>NUCLEOTIDE SEQUENCE</scope>
    <source>
        <strain evidence="2">AVDCRST_MAG60</strain>
    </source>
</reference>
<gene>
    <name evidence="2" type="ORF">AVDCRST_MAG60-759</name>
</gene>
<feature type="non-terminal residue" evidence="2">
    <location>
        <position position="354"/>
    </location>
</feature>
<feature type="compositionally biased region" description="Basic residues" evidence="1">
    <location>
        <begin position="188"/>
        <end position="200"/>
    </location>
</feature>
<name>A0A6J4NAM4_9ACTN</name>
<proteinExistence type="predicted"/>
<feature type="compositionally biased region" description="Basic residues" evidence="1">
    <location>
        <begin position="143"/>
        <end position="155"/>
    </location>
</feature>
<dbReference type="AlphaFoldDB" id="A0A6J4NAM4"/>
<feature type="region of interest" description="Disordered" evidence="1">
    <location>
        <begin position="1"/>
        <end position="270"/>
    </location>
</feature>
<sequence length="354" mass="40257">APAAGFAEGPHRQPWRDRRARRPRLQGRGDRQCRGVRRPGPRRAVRPARRRGSRPRWRDAGRDLPRHHQDPLGRRRLRGRLGPPRLRLPGRERRVRPGRDRRRPDLDRTSARGHRGLGGQGQGQADRPEGRRTAGSRPEGCGRGRRGDRRFRSRQRPAGGHQGRVRRRWSRPQGGVRPRGHPGALRVGRARGRHGLRSRRVPGGEVPRQAASRRDPVPGRPARQRRGRLDPRLLAAASSPEARRGGARAVPDRGPGDEPVRVLQGHPQGGRLRRCRHLRVPGRCRRHHLLPRGQHPAPGRALRLRGGHRHRPGPRDVPHRRRGGAGLRRPGHPWPLHRVPHQRRGRWPQLHAGP</sequence>
<feature type="non-terminal residue" evidence="2">
    <location>
        <position position="1"/>
    </location>
</feature>
<protein>
    <submittedName>
        <fullName evidence="2">Biotin carboxylase of acetyl-CoA carboxylase / Biotin carboxyl carrier protein of acetyl-CoA carboxylase</fullName>
        <ecNumber evidence="2">6.3.4.14</ecNumber>
    </submittedName>
</protein>
<keyword evidence="2" id="KW-0436">Ligase</keyword>
<evidence type="ECO:0000256" key="1">
    <source>
        <dbReference type="SAM" id="MobiDB-lite"/>
    </source>
</evidence>
<feature type="compositionally biased region" description="Basic and acidic residues" evidence="1">
    <location>
        <begin position="89"/>
        <end position="110"/>
    </location>
</feature>
<accession>A0A6J4NAM4</accession>
<organism evidence="2">
    <name type="scientific">uncultured Nocardioides sp</name>
    <dbReference type="NCBI Taxonomy" id="198441"/>
    <lineage>
        <taxon>Bacteria</taxon>
        <taxon>Bacillati</taxon>
        <taxon>Actinomycetota</taxon>
        <taxon>Actinomycetes</taxon>
        <taxon>Propionibacteriales</taxon>
        <taxon>Nocardioidaceae</taxon>
        <taxon>Nocardioides</taxon>
        <taxon>environmental samples</taxon>
    </lineage>
</organism>
<dbReference type="GO" id="GO:0004075">
    <property type="term" value="F:biotin carboxylase activity"/>
    <property type="evidence" value="ECO:0007669"/>
    <property type="project" value="UniProtKB-EC"/>
</dbReference>
<feature type="compositionally biased region" description="Basic and acidic residues" evidence="1">
    <location>
        <begin position="56"/>
        <end position="73"/>
    </location>
</feature>
<dbReference type="EC" id="6.3.4.14" evidence="2"/>
<feature type="region of interest" description="Disordered" evidence="1">
    <location>
        <begin position="288"/>
        <end position="354"/>
    </location>
</feature>